<dbReference type="Proteomes" id="UP000434409">
    <property type="component" value="Unassembled WGS sequence"/>
</dbReference>
<keyword evidence="3" id="KW-1185">Reference proteome</keyword>
<dbReference type="EMBL" id="VULY01000018">
    <property type="protein sequence ID" value="MSR94458.1"/>
    <property type="molecule type" value="Genomic_DNA"/>
</dbReference>
<gene>
    <name evidence="2" type="ORF">FYJ34_09360</name>
</gene>
<organism evidence="2 3">
    <name type="scientific">Suipraeoptans intestinalis</name>
    <dbReference type="NCBI Taxonomy" id="2606628"/>
    <lineage>
        <taxon>Bacteria</taxon>
        <taxon>Bacillati</taxon>
        <taxon>Bacillota</taxon>
        <taxon>Clostridia</taxon>
        <taxon>Lachnospirales</taxon>
        <taxon>Lachnospiraceae</taxon>
        <taxon>Suipraeoptans</taxon>
    </lineage>
</organism>
<dbReference type="Pfam" id="PF19601">
    <property type="entry name" value="DUF6106"/>
    <property type="match status" value="1"/>
</dbReference>
<keyword evidence="1" id="KW-0472">Membrane</keyword>
<proteinExistence type="predicted"/>
<feature type="transmembrane region" description="Helical" evidence="1">
    <location>
        <begin position="41"/>
        <end position="57"/>
    </location>
</feature>
<evidence type="ECO:0000313" key="3">
    <source>
        <dbReference type="Proteomes" id="UP000434409"/>
    </source>
</evidence>
<name>A0A6N7UTD7_9FIRM</name>
<dbReference type="AlphaFoldDB" id="A0A6N7UTD7"/>
<reference evidence="2 3" key="1">
    <citation type="submission" date="2019-08" db="EMBL/GenBank/DDBJ databases">
        <title>In-depth cultivation of the pig gut microbiome towards novel bacterial diversity and tailored functional studies.</title>
        <authorList>
            <person name="Wylensek D."/>
            <person name="Hitch T.C.A."/>
            <person name="Clavel T."/>
        </authorList>
    </citation>
    <scope>NUCLEOTIDE SEQUENCE [LARGE SCALE GENOMIC DNA]</scope>
    <source>
        <strain evidence="2 3">68-1-5</strain>
    </source>
</reference>
<sequence>MGDFYTEKMVKRKAGERELAPAAGLAAAALISAYIALSNLLGVLLVIIFVGLCVIAVRRSRIEYEYLFINGDLDIDKIINRSSRKTVFSMNVSELELLAPEGNRELERYGNARMLDFSSNQPAFKRYVLVAGRKGELYRVVFEPGEELVEGFFLMAPRKVLH</sequence>
<dbReference type="RefSeq" id="WP_154478145.1">
    <property type="nucleotide sequence ID" value="NZ_VULY01000018.1"/>
</dbReference>
<evidence type="ECO:0000313" key="2">
    <source>
        <dbReference type="EMBL" id="MSR94458.1"/>
    </source>
</evidence>
<comment type="caution">
    <text evidence="2">The sequence shown here is derived from an EMBL/GenBank/DDBJ whole genome shotgun (WGS) entry which is preliminary data.</text>
</comment>
<protein>
    <submittedName>
        <fullName evidence="2">Uncharacterized protein</fullName>
    </submittedName>
</protein>
<accession>A0A6N7UTD7</accession>
<keyword evidence="1" id="KW-1133">Transmembrane helix</keyword>
<evidence type="ECO:0000256" key="1">
    <source>
        <dbReference type="SAM" id="Phobius"/>
    </source>
</evidence>
<keyword evidence="1" id="KW-0812">Transmembrane</keyword>
<dbReference type="InterPro" id="IPR046088">
    <property type="entry name" value="DUF6106"/>
</dbReference>